<dbReference type="InterPro" id="IPR050447">
    <property type="entry name" value="Erg6_SMT_methyltransf"/>
</dbReference>
<evidence type="ECO:0000259" key="1">
    <source>
        <dbReference type="Pfam" id="PF13649"/>
    </source>
</evidence>
<reference evidence="2" key="1">
    <citation type="submission" date="2020-06" db="EMBL/GenBank/DDBJ databases">
        <title>Unique genomic features of the anaerobic methanotrophic archaea.</title>
        <authorList>
            <person name="Chadwick G.L."/>
            <person name="Skennerton C.T."/>
            <person name="Laso-Perez R."/>
            <person name="Leu A.O."/>
            <person name="Speth D.R."/>
            <person name="Yu H."/>
            <person name="Morgan-Lang C."/>
            <person name="Hatzenpichler R."/>
            <person name="Goudeau D."/>
            <person name="Malmstrom R."/>
            <person name="Brazelton W.J."/>
            <person name="Woyke T."/>
            <person name="Hallam S.J."/>
            <person name="Tyson G.W."/>
            <person name="Wegener G."/>
            <person name="Boetius A."/>
            <person name="Orphan V."/>
        </authorList>
    </citation>
    <scope>NUCLEOTIDE SEQUENCE</scope>
</reference>
<name>A0A7G9Z1Z6_9EURY</name>
<dbReference type="AlphaFoldDB" id="A0A7G9Z1Z6"/>
<dbReference type="PANTHER" id="PTHR44068:SF11">
    <property type="entry name" value="GERANYL DIPHOSPHATE 2-C-METHYLTRANSFERASE"/>
    <property type="match status" value="1"/>
</dbReference>
<evidence type="ECO:0000313" key="2">
    <source>
        <dbReference type="EMBL" id="QNO54280.1"/>
    </source>
</evidence>
<feature type="domain" description="Methyltransferase" evidence="1">
    <location>
        <begin position="49"/>
        <end position="146"/>
    </location>
</feature>
<sequence length="281" mass="30982">MRNEKNSTESKVPDMNTYAHKLYLSDFLRAPIIRLAIQALQLPSGSRGLDAGCGIGSHTLLLAEAVGPGGHVTGLDLSPELLAHARELANKSRLSEQVSFQEGDVNKLPFDDDTFDWVWSADCVGYAPLEPLPLVKELARVVKPGGSVAILGWSSQQLLPGYPLLEARLNATSLGIAPFVKGKRPELHFLRALGWFCDAGLEEPTAQTFVGNFHAPLSDDVRSALMSLFQMRWGEPKSEVTREDCAEFQRLCQPGSPDFILNLPDYYAFFTYSMFRGKVVK</sequence>
<accession>A0A7G9Z1Z6</accession>
<dbReference type="GO" id="GO:0032259">
    <property type="term" value="P:methylation"/>
    <property type="evidence" value="ECO:0007669"/>
    <property type="project" value="UniProtKB-KW"/>
</dbReference>
<proteinExistence type="predicted"/>
<dbReference type="InterPro" id="IPR029063">
    <property type="entry name" value="SAM-dependent_MTases_sf"/>
</dbReference>
<dbReference type="CDD" id="cd02440">
    <property type="entry name" value="AdoMet_MTases"/>
    <property type="match status" value="1"/>
</dbReference>
<dbReference type="InterPro" id="IPR041698">
    <property type="entry name" value="Methyltransf_25"/>
</dbReference>
<protein>
    <submittedName>
        <fullName evidence="2">2-methoxy-6-polyprenyl-1,4-benzoquinol methylase, mitochondrial</fullName>
        <ecNumber evidence="2">2.1.1.163</ecNumber>
    </submittedName>
</protein>
<dbReference type="Gene3D" id="3.40.50.150">
    <property type="entry name" value="Vaccinia Virus protein VP39"/>
    <property type="match status" value="1"/>
</dbReference>
<gene>
    <name evidence="2" type="primary">COQ5</name>
    <name evidence="2" type="ORF">FGBIHFOD_00020</name>
</gene>
<keyword evidence="2" id="KW-0489">Methyltransferase</keyword>
<dbReference type="EMBL" id="MT631574">
    <property type="protein sequence ID" value="QNO54280.1"/>
    <property type="molecule type" value="Genomic_DNA"/>
</dbReference>
<dbReference type="Pfam" id="PF13649">
    <property type="entry name" value="Methyltransf_25"/>
    <property type="match status" value="1"/>
</dbReference>
<organism evidence="2">
    <name type="scientific">Candidatus Methanophaga sp. ANME-1 ERB7</name>
    <dbReference type="NCBI Taxonomy" id="2759913"/>
    <lineage>
        <taxon>Archaea</taxon>
        <taxon>Methanobacteriati</taxon>
        <taxon>Methanobacteriota</taxon>
        <taxon>Stenosarchaea group</taxon>
        <taxon>Methanomicrobia</taxon>
        <taxon>Candidatus Methanophagales</taxon>
        <taxon>Candidatus Methanophagaceae</taxon>
        <taxon>Candidatus Methanophaga</taxon>
    </lineage>
</organism>
<keyword evidence="2" id="KW-0808">Transferase</keyword>
<dbReference type="SUPFAM" id="SSF53335">
    <property type="entry name" value="S-adenosyl-L-methionine-dependent methyltransferases"/>
    <property type="match status" value="1"/>
</dbReference>
<dbReference type="GO" id="GO:0043770">
    <property type="term" value="F:demethylmenaquinone methyltransferase activity"/>
    <property type="evidence" value="ECO:0007669"/>
    <property type="project" value="UniProtKB-EC"/>
</dbReference>
<dbReference type="PANTHER" id="PTHR44068">
    <property type="entry name" value="ZGC:194242"/>
    <property type="match status" value="1"/>
</dbReference>
<dbReference type="EC" id="2.1.1.163" evidence="2"/>